<reference evidence="1 2" key="1">
    <citation type="submission" date="2016-07" db="EMBL/GenBank/DDBJ databases">
        <title>Pervasive Adenine N6-methylation of Active Genes in Fungi.</title>
        <authorList>
            <consortium name="DOE Joint Genome Institute"/>
            <person name="Mondo S.J."/>
            <person name="Dannebaum R.O."/>
            <person name="Kuo R.C."/>
            <person name="Labutti K."/>
            <person name="Haridas S."/>
            <person name="Kuo A."/>
            <person name="Salamov A."/>
            <person name="Ahrendt S.R."/>
            <person name="Lipzen A."/>
            <person name="Sullivan W."/>
            <person name="Andreopoulos W.B."/>
            <person name="Clum A."/>
            <person name="Lindquist E."/>
            <person name="Daum C."/>
            <person name="Ramamoorthy G.K."/>
            <person name="Gryganskyi A."/>
            <person name="Culley D."/>
            <person name="Magnuson J.K."/>
            <person name="James T.Y."/>
            <person name="O'Malley M.A."/>
            <person name="Stajich J.E."/>
            <person name="Spatafora J.W."/>
            <person name="Visel A."/>
            <person name="Grigoriev I.V."/>
        </authorList>
    </citation>
    <scope>NUCLEOTIDE SEQUENCE [LARGE SCALE GENOMIC DNA]</scope>
    <source>
        <strain evidence="1 2">ATCC 12442</strain>
    </source>
</reference>
<protein>
    <submittedName>
        <fullName evidence="1">Uncharacterized protein</fullName>
    </submittedName>
</protein>
<gene>
    <name evidence="1" type="ORF">DL89DRAFT_175780</name>
</gene>
<evidence type="ECO:0000313" key="2">
    <source>
        <dbReference type="Proteomes" id="UP000193922"/>
    </source>
</evidence>
<name>A0A1Y1VTF4_9FUNG</name>
<comment type="caution">
    <text evidence="1">The sequence shown here is derived from an EMBL/GenBank/DDBJ whole genome shotgun (WGS) entry which is preliminary data.</text>
</comment>
<organism evidence="1 2">
    <name type="scientific">Linderina pennispora</name>
    <dbReference type="NCBI Taxonomy" id="61395"/>
    <lineage>
        <taxon>Eukaryota</taxon>
        <taxon>Fungi</taxon>
        <taxon>Fungi incertae sedis</taxon>
        <taxon>Zoopagomycota</taxon>
        <taxon>Kickxellomycotina</taxon>
        <taxon>Kickxellomycetes</taxon>
        <taxon>Kickxellales</taxon>
        <taxon>Kickxellaceae</taxon>
        <taxon>Linderina</taxon>
    </lineage>
</organism>
<dbReference type="RefSeq" id="XP_040739297.1">
    <property type="nucleotide sequence ID" value="XM_040883852.1"/>
</dbReference>
<dbReference type="GeneID" id="63800500"/>
<evidence type="ECO:0000313" key="1">
    <source>
        <dbReference type="EMBL" id="ORX64567.1"/>
    </source>
</evidence>
<dbReference type="Proteomes" id="UP000193922">
    <property type="component" value="Unassembled WGS sequence"/>
</dbReference>
<dbReference type="EMBL" id="MCFD01000084">
    <property type="protein sequence ID" value="ORX64567.1"/>
    <property type="molecule type" value="Genomic_DNA"/>
</dbReference>
<accession>A0A1Y1VTF4</accession>
<sequence length="144" mass="15896">MVWKSRWACQLDPTPMLILGTLSRSLDQQSASNGPSSTGKTGHLALLAVKQQRTSMPPQQAGHMHIWAHAGNSPFSLLLKSCLCILFHAPRSPFQLYRPMTSPSALCCLFLSIYTFTTQSSKSVLHPLMPCLQAEAYMDIHSPL</sequence>
<keyword evidence="2" id="KW-1185">Reference proteome</keyword>
<proteinExistence type="predicted"/>
<dbReference type="AlphaFoldDB" id="A0A1Y1VTF4"/>